<dbReference type="SUPFAM" id="SSF53474">
    <property type="entry name" value="alpha/beta-Hydrolases"/>
    <property type="match status" value="1"/>
</dbReference>
<gene>
    <name evidence="6" type="ORF">BJF96_g7437</name>
    <name evidence="7" type="ORF">VDGE_03127</name>
</gene>
<dbReference type="PANTHER" id="PTHR46640:SF1">
    <property type="entry name" value="FUNGAL LIPASE-LIKE DOMAIN-CONTAINING PROTEIN-RELATED"/>
    <property type="match status" value="1"/>
</dbReference>
<dbReference type="OMA" id="HAGEVYI"/>
<feature type="region of interest" description="Disordered" evidence="3">
    <location>
        <begin position="416"/>
        <end position="437"/>
    </location>
</feature>
<proteinExistence type="predicted"/>
<dbReference type="GO" id="GO:0006629">
    <property type="term" value="P:lipid metabolic process"/>
    <property type="evidence" value="ECO:0007669"/>
    <property type="project" value="InterPro"/>
</dbReference>
<accession>A0A2J8ED38</accession>
<evidence type="ECO:0000256" key="2">
    <source>
        <dbReference type="ARBA" id="ARBA00022801"/>
    </source>
</evidence>
<dbReference type="AlphaFoldDB" id="A0A2J8ED38"/>
<dbReference type="PANTHER" id="PTHR46640">
    <property type="entry name" value="TRIACYLGLYCEROL LIPASE, PUTATIVE (AFU_ORTHOLOGUE AFUA_6G06510)-RELATED"/>
    <property type="match status" value="1"/>
</dbReference>
<reference evidence="7 9" key="2">
    <citation type="submission" date="2018-12" db="EMBL/GenBank/DDBJ databases">
        <title>Genome of Verticillium dahliae isolate Getta Getta.</title>
        <authorList>
            <person name="Gardiner D.M."/>
        </authorList>
    </citation>
    <scope>NUCLEOTIDE SEQUENCE [LARGE SCALE GENOMIC DNA]</scope>
    <source>
        <strain evidence="7 9">Getta Getta</strain>
    </source>
</reference>
<dbReference type="Proteomes" id="UP000288725">
    <property type="component" value="Chromosome 6"/>
</dbReference>
<name>A0A2J8ED38_VERDA</name>
<dbReference type="CDD" id="cd00519">
    <property type="entry name" value="Lipase_3"/>
    <property type="match status" value="1"/>
</dbReference>
<dbReference type="Gene3D" id="3.40.50.1820">
    <property type="entry name" value="alpha/beta hydrolase"/>
    <property type="match status" value="1"/>
</dbReference>
<evidence type="ECO:0000256" key="4">
    <source>
        <dbReference type="SAM" id="SignalP"/>
    </source>
</evidence>
<feature type="domain" description="Fungal lipase-type" evidence="5">
    <location>
        <begin position="131"/>
        <end position="296"/>
    </location>
</feature>
<dbReference type="EMBL" id="RSDZ01000059">
    <property type="protein sequence ID" value="RXG45520.1"/>
    <property type="molecule type" value="Genomic_DNA"/>
</dbReference>
<organism evidence="7 9">
    <name type="scientific">Verticillium dahliae</name>
    <name type="common">Verticillium wilt</name>
    <dbReference type="NCBI Taxonomy" id="27337"/>
    <lineage>
        <taxon>Eukaryota</taxon>
        <taxon>Fungi</taxon>
        <taxon>Dikarya</taxon>
        <taxon>Ascomycota</taxon>
        <taxon>Pezizomycotina</taxon>
        <taxon>Sordariomycetes</taxon>
        <taxon>Hypocreomycetidae</taxon>
        <taxon>Glomerellales</taxon>
        <taxon>Plectosphaerellaceae</taxon>
        <taxon>Verticillium</taxon>
    </lineage>
</organism>
<feature type="chain" id="PRO_5044574764" description="Fungal lipase-type domain-containing protein" evidence="4">
    <location>
        <begin position="30"/>
        <end position="437"/>
    </location>
</feature>
<evidence type="ECO:0000259" key="5">
    <source>
        <dbReference type="Pfam" id="PF01764"/>
    </source>
</evidence>
<dbReference type="InterPro" id="IPR051299">
    <property type="entry name" value="AB_hydrolase_lip/est"/>
</dbReference>
<dbReference type="InterPro" id="IPR002921">
    <property type="entry name" value="Fungal_lipase-type"/>
</dbReference>
<evidence type="ECO:0000313" key="7">
    <source>
        <dbReference type="EMBL" id="RXG45520.1"/>
    </source>
</evidence>
<dbReference type="GO" id="GO:0016787">
    <property type="term" value="F:hydrolase activity"/>
    <property type="evidence" value="ECO:0007669"/>
    <property type="project" value="UniProtKB-KW"/>
</dbReference>
<evidence type="ECO:0000313" key="6">
    <source>
        <dbReference type="EMBL" id="PNH29203.1"/>
    </source>
</evidence>
<feature type="signal peptide" evidence="4">
    <location>
        <begin position="1"/>
        <end position="29"/>
    </location>
</feature>
<evidence type="ECO:0000313" key="9">
    <source>
        <dbReference type="Proteomes" id="UP000288725"/>
    </source>
</evidence>
<evidence type="ECO:0000313" key="8">
    <source>
        <dbReference type="Proteomes" id="UP000236305"/>
    </source>
</evidence>
<dbReference type="Pfam" id="PF01764">
    <property type="entry name" value="Lipase_3"/>
    <property type="match status" value="1"/>
</dbReference>
<protein>
    <recommendedName>
        <fullName evidence="5">Fungal lipase-type domain-containing protein</fullName>
    </recommendedName>
</protein>
<comment type="caution">
    <text evidence="7">The sequence shown here is derived from an EMBL/GenBank/DDBJ whole genome shotgun (WGS) entry which is preliminary data.</text>
</comment>
<evidence type="ECO:0000256" key="3">
    <source>
        <dbReference type="SAM" id="MobiDB-lite"/>
    </source>
</evidence>
<dbReference type="OrthoDB" id="438440at2759"/>
<evidence type="ECO:0000256" key="1">
    <source>
        <dbReference type="ARBA" id="ARBA00022729"/>
    </source>
</evidence>
<keyword evidence="2" id="KW-0378">Hydrolase</keyword>
<dbReference type="EMBL" id="MPSH01000028">
    <property type="protein sequence ID" value="PNH29203.1"/>
    <property type="molecule type" value="Genomic_DNA"/>
</dbReference>
<sequence length="437" mass="47861">MRFIACGFSGLVRFASLLALALNVGATISQRPLGGGSDDDGRQPVSVALFSSLERMSRLVDIAYCVGTTGVSEPFSCASRCIEFPTLVLAKTWNTGILMKDSCGYIAVDHGVRRPDTKEDERDLLGGKAIIIAFRGTYSIANTVVDLSTVPQEYLPYPSPDNGGETAKAPSHKCNNCTVHQGFLESWQQARKLVLPELEALKAQFPDYPVHLVGHSLGGAVAMLAALELRVSLGWDDLLVTTFGEPKVGNQPLCDYVDAVFALDTEAEAAGAADPEKRVYRRVTHADDPVPLLPLTEWGYRSHGGEFFITKPDLSPSVEDVVVCRGASDDQCIAQGDVEVEQVEAVADEVVQQEEEEEEQEERLAGAVEGTAPQERRWVKRFPSVPARFKLWQLFFAHRDYFWRIGLCVPGGDPANWGREKYPDGQGGDDDARLEEL</sequence>
<reference evidence="6 8" key="1">
    <citation type="submission" date="2017-12" db="EMBL/GenBank/DDBJ databases">
        <title>Comparative genomics yields insights into virulence evolution of Verticillium dahliae.</title>
        <authorList>
            <person name="Fan R."/>
            <person name="Armitage A.D."/>
            <person name="Cascant-Lopez E."/>
            <person name="Sobczyk M."/>
            <person name="Cockerton H.M."/>
            <person name="Harrison R.J."/>
        </authorList>
    </citation>
    <scope>NUCLEOTIDE SEQUENCE [LARGE SCALE GENOMIC DNA]</scope>
    <source>
        <strain evidence="6 8">12008</strain>
    </source>
</reference>
<dbReference type="InterPro" id="IPR029058">
    <property type="entry name" value="AB_hydrolase_fold"/>
</dbReference>
<dbReference type="Proteomes" id="UP000236305">
    <property type="component" value="Unassembled WGS sequence"/>
</dbReference>
<keyword evidence="1 4" id="KW-0732">Signal</keyword>